<proteinExistence type="predicted"/>
<evidence type="ECO:0000259" key="2">
    <source>
        <dbReference type="Pfam" id="PF01841"/>
    </source>
</evidence>
<dbReference type="Pfam" id="PF01841">
    <property type="entry name" value="Transglut_core"/>
    <property type="match status" value="1"/>
</dbReference>
<evidence type="ECO:0000313" key="5">
    <source>
        <dbReference type="Proteomes" id="UP000077164"/>
    </source>
</evidence>
<feature type="domain" description="Transglutaminase-like" evidence="2">
    <location>
        <begin position="324"/>
        <end position="395"/>
    </location>
</feature>
<evidence type="ECO:0000259" key="3">
    <source>
        <dbReference type="Pfam" id="PF12969"/>
    </source>
</evidence>
<keyword evidence="5" id="KW-1185">Reference proteome</keyword>
<protein>
    <submittedName>
        <fullName evidence="4">Transglutaminase</fullName>
    </submittedName>
</protein>
<reference evidence="4 5" key="1">
    <citation type="submission" date="2016-03" db="EMBL/GenBank/DDBJ databases">
        <title>Draft genome sequence of Flavobacterium fryxellicola DSM 16209.</title>
        <authorList>
            <person name="Shin S.-K."/>
            <person name="Yi H."/>
        </authorList>
    </citation>
    <scope>NUCLEOTIDE SEQUENCE [LARGE SCALE GENOMIC DNA]</scope>
    <source>
        <strain evidence="4 5">DSM 16209</strain>
    </source>
</reference>
<comment type="caution">
    <text evidence="4">The sequence shown here is derived from an EMBL/GenBank/DDBJ whole genome shotgun (WGS) entry which is preliminary data.</text>
</comment>
<dbReference type="Gene3D" id="2.60.40.3140">
    <property type="match status" value="1"/>
</dbReference>
<keyword evidence="1" id="KW-0732">Signal</keyword>
<dbReference type="EMBL" id="LVJE01000048">
    <property type="protein sequence ID" value="OAB25091.1"/>
    <property type="molecule type" value="Genomic_DNA"/>
</dbReference>
<organism evidence="4 5">
    <name type="scientific">Flavobacterium fryxellicola</name>
    <dbReference type="NCBI Taxonomy" id="249352"/>
    <lineage>
        <taxon>Bacteria</taxon>
        <taxon>Pseudomonadati</taxon>
        <taxon>Bacteroidota</taxon>
        <taxon>Flavobacteriia</taxon>
        <taxon>Flavobacteriales</taxon>
        <taxon>Flavobacteriaceae</taxon>
        <taxon>Flavobacterium</taxon>
    </lineage>
</organism>
<dbReference type="Gene3D" id="2.60.120.1130">
    <property type="match status" value="1"/>
</dbReference>
<evidence type="ECO:0000313" key="4">
    <source>
        <dbReference type="EMBL" id="OAB25091.1"/>
    </source>
</evidence>
<dbReference type="Pfam" id="PF12969">
    <property type="entry name" value="DUF3857"/>
    <property type="match status" value="1"/>
</dbReference>
<feature type="signal peptide" evidence="1">
    <location>
        <begin position="1"/>
        <end position="21"/>
    </location>
</feature>
<feature type="chain" id="PRO_5007892738" evidence="1">
    <location>
        <begin position="22"/>
        <end position="671"/>
    </location>
</feature>
<sequence length="671" mass="76629">MKCNKLVIILFCTFYFYKANAQDFKLGNVSVEELQEKNHEMDSTAVAAILFEKGAVHFEYTQDDGFKMITQVTTRIKIYKKEGYEWANKAVSYYIGSNAKEILSFSDVATYNLINGKIEKTKLKSDGEFDEKVNKYWGRKKITLPNVKVGSVVEFKYVVRSSRFSELTEWSFQSSIPVNYSEFKTFIPEYFDYNPNIKGFVSPNITKEKSSKSLSYSYKPKVMPGDNLHTSTSQEKLEFVETRTVYIAENLPAMKEEAYVNNIANYTTSVSHELSVVKFPNQPYQTLSTDWPSVTKTIYDYEDFGPELNKTGYFEEDLKVVLAGLSSADEKILAIFNHVKASVKWNDYYGYSCDDGVKKAYKDKTGNVAEINLMLTAMLRHVGLTANPVLVSTRSNGIAFFPNRTAFNYVIAAVETPNGLVLLDATDPFSTPNILPLRALNWVGRLIRKDGTSIEVDLMPKASSNDVVIMNYEIDAKGEVSGRLKRQRTDYNAIIFRGNTKNIKEDTYLEKLENENDKIEISDYSRTNEKDLKLPILENFAFSGSNFSEIIGGSIYINPMLFFAVTQNPFKQEIRAYPVDYGFPFLDKYNITIKIPEGYKVESVPTPLLLNMEDNLGGFKFMINTLDNAIQLVLTHQINVPIVIADYYPMLKEFYQKMIEKQNEKIVLIKK</sequence>
<gene>
    <name evidence="4" type="ORF">FBFR_15515</name>
</gene>
<dbReference type="InterPro" id="IPR002931">
    <property type="entry name" value="Transglutaminase-like"/>
</dbReference>
<dbReference type="STRING" id="249352.SAMN05444395_10128"/>
<accession>A0A167TYY1</accession>
<feature type="domain" description="DUF3857" evidence="3">
    <location>
        <begin position="71"/>
        <end position="219"/>
    </location>
</feature>
<dbReference type="AlphaFoldDB" id="A0A167TYY1"/>
<dbReference type="Proteomes" id="UP000077164">
    <property type="component" value="Unassembled WGS sequence"/>
</dbReference>
<name>A0A167TYY1_9FLAO</name>
<dbReference type="InterPro" id="IPR024618">
    <property type="entry name" value="DUF3857"/>
</dbReference>
<dbReference type="OrthoDB" id="98874at2"/>
<dbReference type="RefSeq" id="WP_066082922.1">
    <property type="nucleotide sequence ID" value="NZ_FRDK01000001.1"/>
</dbReference>
<evidence type="ECO:0000256" key="1">
    <source>
        <dbReference type="SAM" id="SignalP"/>
    </source>
</evidence>
<dbReference type="Gene3D" id="3.10.620.30">
    <property type="match status" value="1"/>
</dbReference>